<dbReference type="Gene3D" id="3.30.160.60">
    <property type="entry name" value="Classic Zinc Finger"/>
    <property type="match status" value="2"/>
</dbReference>
<dbReference type="GO" id="GO:0045944">
    <property type="term" value="P:positive regulation of transcription by RNA polymerase II"/>
    <property type="evidence" value="ECO:0007669"/>
    <property type="project" value="UniProtKB-ARBA"/>
</dbReference>
<proteinExistence type="predicted"/>
<keyword evidence="1" id="KW-0479">Metal-binding</keyword>
<protein>
    <submittedName>
        <fullName evidence="8">Putative c2h2 finger domain-containing protein</fullName>
    </submittedName>
</protein>
<reference evidence="8 9" key="1">
    <citation type="journal article" date="2018" name="BMC Genomics">
        <title>Comparative genome analyses reveal sequence features reflecting distinct modes of host-adaptation between dicot and monocot powdery mildew.</title>
        <authorList>
            <person name="Wu Y."/>
            <person name="Ma X."/>
            <person name="Pan Z."/>
            <person name="Kale S.D."/>
            <person name="Song Y."/>
            <person name="King H."/>
            <person name="Zhang Q."/>
            <person name="Presley C."/>
            <person name="Deng X."/>
            <person name="Wei C.I."/>
            <person name="Xiao S."/>
        </authorList>
    </citation>
    <scope>NUCLEOTIDE SEQUENCE [LARGE SCALE GENOMIC DNA]</scope>
    <source>
        <strain evidence="8">UMSG3</strain>
    </source>
</reference>
<dbReference type="PROSITE" id="PS00028">
    <property type="entry name" value="ZINC_FINGER_C2H2_1"/>
    <property type="match status" value="1"/>
</dbReference>
<dbReference type="SUPFAM" id="SSF57667">
    <property type="entry name" value="beta-beta-alpha zinc fingers"/>
    <property type="match status" value="1"/>
</dbReference>
<dbReference type="PANTHER" id="PTHR19818">
    <property type="entry name" value="ZINC FINGER PROTEIN ZIC AND GLI"/>
    <property type="match status" value="1"/>
</dbReference>
<organism evidence="8 9">
    <name type="scientific">Golovinomyces cichoracearum</name>
    <dbReference type="NCBI Taxonomy" id="62708"/>
    <lineage>
        <taxon>Eukaryota</taxon>
        <taxon>Fungi</taxon>
        <taxon>Dikarya</taxon>
        <taxon>Ascomycota</taxon>
        <taxon>Pezizomycotina</taxon>
        <taxon>Leotiomycetes</taxon>
        <taxon>Erysiphales</taxon>
        <taxon>Erysiphaceae</taxon>
        <taxon>Golovinomyces</taxon>
    </lineage>
</organism>
<feature type="region of interest" description="Disordered" evidence="6">
    <location>
        <begin position="127"/>
        <end position="148"/>
    </location>
</feature>
<dbReference type="Pfam" id="PF00096">
    <property type="entry name" value="zf-C2H2"/>
    <property type="match status" value="2"/>
</dbReference>
<evidence type="ECO:0000256" key="4">
    <source>
        <dbReference type="ARBA" id="ARBA00022833"/>
    </source>
</evidence>
<dbReference type="GO" id="GO:0005634">
    <property type="term" value="C:nucleus"/>
    <property type="evidence" value="ECO:0007669"/>
    <property type="project" value="UniProtKB-ARBA"/>
</dbReference>
<dbReference type="InterPro" id="IPR050329">
    <property type="entry name" value="GLI_C2H2-zinc-finger"/>
</dbReference>
<dbReference type="Proteomes" id="UP000283383">
    <property type="component" value="Unassembled WGS sequence"/>
</dbReference>
<evidence type="ECO:0000256" key="6">
    <source>
        <dbReference type="SAM" id="MobiDB-lite"/>
    </source>
</evidence>
<dbReference type="AlphaFoldDB" id="A0A420HK95"/>
<feature type="compositionally biased region" description="Basic and acidic residues" evidence="6">
    <location>
        <begin position="138"/>
        <end position="147"/>
    </location>
</feature>
<accession>A0A420HK95</accession>
<keyword evidence="9" id="KW-1185">Reference proteome</keyword>
<evidence type="ECO:0000256" key="3">
    <source>
        <dbReference type="ARBA" id="ARBA00022771"/>
    </source>
</evidence>
<dbReference type="PANTHER" id="PTHR19818:SF139">
    <property type="entry name" value="PAIR-RULE PROTEIN ODD-PAIRED"/>
    <property type="match status" value="1"/>
</dbReference>
<evidence type="ECO:0000256" key="1">
    <source>
        <dbReference type="ARBA" id="ARBA00022723"/>
    </source>
</evidence>
<evidence type="ECO:0000256" key="5">
    <source>
        <dbReference type="PROSITE-ProRule" id="PRU00042"/>
    </source>
</evidence>
<keyword evidence="3 5" id="KW-0863">Zinc-finger</keyword>
<dbReference type="SMART" id="SM00355">
    <property type="entry name" value="ZnF_C2H2"/>
    <property type="match status" value="5"/>
</dbReference>
<dbReference type="PROSITE" id="PS50157">
    <property type="entry name" value="ZINC_FINGER_C2H2_2"/>
    <property type="match status" value="1"/>
</dbReference>
<comment type="caution">
    <text evidence="8">The sequence shown here is derived from an EMBL/GenBank/DDBJ whole genome shotgun (WGS) entry which is preliminary data.</text>
</comment>
<gene>
    <name evidence="8" type="ORF">GcM3_185044</name>
</gene>
<dbReference type="InterPro" id="IPR013087">
    <property type="entry name" value="Znf_C2H2_type"/>
</dbReference>
<feature type="compositionally biased region" description="Polar residues" evidence="6">
    <location>
        <begin position="127"/>
        <end position="137"/>
    </location>
</feature>
<dbReference type="GO" id="GO:0008270">
    <property type="term" value="F:zinc ion binding"/>
    <property type="evidence" value="ECO:0007669"/>
    <property type="project" value="UniProtKB-KW"/>
</dbReference>
<sequence>MNPNYSNNARLETSKEESRTACKLCSQVFMTWEEYENHMLNSQAHVFCCDICLIDFRHYATYKRHREHMHPLDQNLKCKTCGKSFPRLGGLIGHYESSQCKSITENQLESVRKQKLQIYDSQKDTSNFQNFDCNPSSSKDKNPRTMDDCPDSDEDLISFNDRIVTWDYVPKAKNPHVQTLPSSSVFQMRHDEEEGGVSLVTNNSTETTLDPYSPEFRAEKFFVPLLMKFKCPHRFCGKSFENRPAFMRHMKSQTHRSRELQCRGCLKYFGSATALIQHSESQSLRCRIRELPDYEQVVDIMTSGVATVAGRLRDNSVAYATTKSGLVSKDNPQRNEDW</sequence>
<keyword evidence="4" id="KW-0862">Zinc</keyword>
<evidence type="ECO:0000313" key="8">
    <source>
        <dbReference type="EMBL" id="RKF57844.1"/>
    </source>
</evidence>
<feature type="domain" description="C2H2-type" evidence="7">
    <location>
        <begin position="229"/>
        <end position="260"/>
    </location>
</feature>
<dbReference type="GO" id="GO:0000981">
    <property type="term" value="F:DNA-binding transcription factor activity, RNA polymerase II-specific"/>
    <property type="evidence" value="ECO:0007669"/>
    <property type="project" value="TreeGrafter"/>
</dbReference>
<keyword evidence="2" id="KW-0677">Repeat</keyword>
<evidence type="ECO:0000259" key="7">
    <source>
        <dbReference type="PROSITE" id="PS50157"/>
    </source>
</evidence>
<evidence type="ECO:0000256" key="2">
    <source>
        <dbReference type="ARBA" id="ARBA00022737"/>
    </source>
</evidence>
<dbReference type="InterPro" id="IPR036236">
    <property type="entry name" value="Znf_C2H2_sf"/>
</dbReference>
<dbReference type="GO" id="GO:0000978">
    <property type="term" value="F:RNA polymerase II cis-regulatory region sequence-specific DNA binding"/>
    <property type="evidence" value="ECO:0007669"/>
    <property type="project" value="TreeGrafter"/>
</dbReference>
<dbReference type="EMBL" id="MCBQ01018589">
    <property type="protein sequence ID" value="RKF57844.1"/>
    <property type="molecule type" value="Genomic_DNA"/>
</dbReference>
<evidence type="ECO:0000313" key="9">
    <source>
        <dbReference type="Proteomes" id="UP000283383"/>
    </source>
</evidence>
<dbReference type="STRING" id="62708.A0A420HK95"/>
<name>A0A420HK95_9PEZI</name>